<dbReference type="InterPro" id="IPR036864">
    <property type="entry name" value="Zn2-C6_fun-type_DNA-bd_sf"/>
</dbReference>
<proteinExistence type="predicted"/>
<feature type="domain" description="Zn(2)-C6 fungal-type" evidence="2">
    <location>
        <begin position="10"/>
        <end position="38"/>
    </location>
</feature>
<dbReference type="EMBL" id="CABFNS010000776">
    <property type="protein sequence ID" value="VUC27855.1"/>
    <property type="molecule type" value="Genomic_DNA"/>
</dbReference>
<dbReference type="Proteomes" id="UP000766486">
    <property type="component" value="Unassembled WGS sequence"/>
</dbReference>
<dbReference type="PANTHER" id="PTHR38111">
    <property type="entry name" value="ZN(2)-C6 FUNGAL-TYPE DOMAIN-CONTAINING PROTEIN-RELATED"/>
    <property type="match status" value="1"/>
</dbReference>
<accession>A0ABY6U9P9</accession>
<protein>
    <recommendedName>
        <fullName evidence="2">Zn(2)-C6 fungal-type domain-containing protein</fullName>
    </recommendedName>
</protein>
<dbReference type="CDD" id="cd00067">
    <property type="entry name" value="GAL4"/>
    <property type="match status" value="1"/>
</dbReference>
<sequence>MAVSRGRSGACTTCLRRRKGCDQQRPTCSQCRRACITCEGYPDRSGVSFVDATQRTIQKAKTVRRPRTSREGSTASVVKHVRAMASNDVLAVKATQSGHVDLFWRQYLPNGREIPCDVAHSITGGWVHTVQSLYRSEDSVLQGILLALALATRGYCDNIPSARELGLRLYNDALAEASTVFQLPERAKSNSFLAAVRLFTLYESHYGAQFKLQSSASSGFGVPTQAENWLTHINGDMSLLLARSPSSFIEGDAHRLFVDGRFHMIYLEIFSALATRKPTPLASPEWLTIPWSKHSKTSRDQLLDILAHLTCIVSATDDLSLDLSSGTLSVVENLSSIASACQSIDERLAAWEKEFAPEAIRLLATRSSDLDAHLSQATAPSLTFHELAATHLMTLFWASCLTLAQVQQDFCEMTREERTSPDRYLTDSGPCFRNLMATLPVLFEPTVGLYRMHVASAPTHIAVRHLHYLPDGAERQEAQTILRKCLGAPASKNLRVMVRSLLQKSPADAKLVSLLQGLE</sequence>
<dbReference type="Pfam" id="PF11951">
    <property type="entry name" value="Fungal_trans_2"/>
    <property type="match status" value="1"/>
</dbReference>
<keyword evidence="1" id="KW-0539">Nucleus</keyword>
<dbReference type="InterPro" id="IPR053178">
    <property type="entry name" value="Osmoadaptation_assoc"/>
</dbReference>
<dbReference type="InterPro" id="IPR001138">
    <property type="entry name" value="Zn2Cys6_DnaBD"/>
</dbReference>
<comment type="caution">
    <text evidence="3">The sequence shown here is derived from an EMBL/GenBank/DDBJ whole genome shotgun (WGS) entry which is preliminary data.</text>
</comment>
<dbReference type="Pfam" id="PF00172">
    <property type="entry name" value="Zn_clus"/>
    <property type="match status" value="1"/>
</dbReference>
<dbReference type="PROSITE" id="PS50048">
    <property type="entry name" value="ZN2_CY6_FUNGAL_2"/>
    <property type="match status" value="1"/>
</dbReference>
<keyword evidence="4" id="KW-1185">Reference proteome</keyword>
<dbReference type="InterPro" id="IPR021858">
    <property type="entry name" value="Fun_TF"/>
</dbReference>
<dbReference type="SUPFAM" id="SSF57701">
    <property type="entry name" value="Zn2/Cys6 DNA-binding domain"/>
    <property type="match status" value="1"/>
</dbReference>
<name>A0ABY6U9P9_BIOOC</name>
<evidence type="ECO:0000256" key="1">
    <source>
        <dbReference type="ARBA" id="ARBA00023242"/>
    </source>
</evidence>
<gene>
    <name evidence="3" type="ORF">CLO192961_LOCUS221666</name>
</gene>
<evidence type="ECO:0000313" key="3">
    <source>
        <dbReference type="EMBL" id="VUC27855.1"/>
    </source>
</evidence>
<organism evidence="3 4">
    <name type="scientific">Bionectria ochroleuca</name>
    <name type="common">Gliocladium roseum</name>
    <dbReference type="NCBI Taxonomy" id="29856"/>
    <lineage>
        <taxon>Eukaryota</taxon>
        <taxon>Fungi</taxon>
        <taxon>Dikarya</taxon>
        <taxon>Ascomycota</taxon>
        <taxon>Pezizomycotina</taxon>
        <taxon>Sordariomycetes</taxon>
        <taxon>Hypocreomycetidae</taxon>
        <taxon>Hypocreales</taxon>
        <taxon>Bionectriaceae</taxon>
        <taxon>Clonostachys</taxon>
    </lineage>
</organism>
<evidence type="ECO:0000259" key="2">
    <source>
        <dbReference type="PROSITE" id="PS50048"/>
    </source>
</evidence>
<reference evidence="3 4" key="1">
    <citation type="submission" date="2019-06" db="EMBL/GenBank/DDBJ databases">
        <authorList>
            <person name="Broberg M."/>
        </authorList>
    </citation>
    <scope>NUCLEOTIDE SEQUENCE [LARGE SCALE GENOMIC DNA]</scope>
</reference>
<evidence type="ECO:0000313" key="4">
    <source>
        <dbReference type="Proteomes" id="UP000766486"/>
    </source>
</evidence>
<dbReference type="Gene3D" id="4.10.240.10">
    <property type="entry name" value="Zn(2)-C6 fungal-type DNA-binding domain"/>
    <property type="match status" value="1"/>
</dbReference>